<accession>A0A9N8DCH5</accession>
<protein>
    <recommendedName>
        <fullName evidence="2 5">peptidylprolyl isomerase</fullName>
        <ecNumber evidence="2 5">5.2.1.8</ecNumber>
    </recommendedName>
</protein>
<keyword evidence="3 5" id="KW-0697">Rotamase</keyword>
<evidence type="ECO:0000256" key="6">
    <source>
        <dbReference type="SAM" id="SignalP"/>
    </source>
</evidence>
<dbReference type="PROSITE" id="PS50059">
    <property type="entry name" value="FKBP_PPIASE"/>
    <property type="match status" value="1"/>
</dbReference>
<dbReference type="GO" id="GO:0003755">
    <property type="term" value="F:peptidyl-prolyl cis-trans isomerase activity"/>
    <property type="evidence" value="ECO:0007669"/>
    <property type="project" value="UniProtKB-KW"/>
</dbReference>
<sequence length="188" mass="19543">MKGALLCFLVGLMSLLPSSLCFSSGDSRRIFLQKSVSVLTGAAIGTVASVSNTPAALAAPEIFNTPGGLKYAITKQPKDLKKAIVPAKGDIVAIEYTGYLTSGQIFDATHAEGKGNALTFQLGTSVVVDGLNEIIGYMGVGQKVQVIVPPQLAFGDKGLCLEGGECLIKPGQTLVYDVFLKKTAVPPP</sequence>
<keyword evidence="6" id="KW-0732">Signal</keyword>
<evidence type="ECO:0000256" key="1">
    <source>
        <dbReference type="ARBA" id="ARBA00000971"/>
    </source>
</evidence>
<dbReference type="PANTHER" id="PTHR43811">
    <property type="entry name" value="FKBP-TYPE PEPTIDYL-PROLYL CIS-TRANS ISOMERASE FKPA"/>
    <property type="match status" value="1"/>
</dbReference>
<dbReference type="InterPro" id="IPR046357">
    <property type="entry name" value="PPIase_dom_sf"/>
</dbReference>
<dbReference type="Gene3D" id="3.10.50.40">
    <property type="match status" value="1"/>
</dbReference>
<evidence type="ECO:0000256" key="5">
    <source>
        <dbReference type="PROSITE-ProRule" id="PRU00277"/>
    </source>
</evidence>
<keyword evidence="9" id="KW-1185">Reference proteome</keyword>
<evidence type="ECO:0000259" key="7">
    <source>
        <dbReference type="PROSITE" id="PS50059"/>
    </source>
</evidence>
<comment type="catalytic activity">
    <reaction evidence="1 5">
        <text>[protein]-peptidylproline (omega=180) = [protein]-peptidylproline (omega=0)</text>
        <dbReference type="Rhea" id="RHEA:16237"/>
        <dbReference type="Rhea" id="RHEA-COMP:10747"/>
        <dbReference type="Rhea" id="RHEA-COMP:10748"/>
        <dbReference type="ChEBI" id="CHEBI:83833"/>
        <dbReference type="ChEBI" id="CHEBI:83834"/>
        <dbReference type="EC" id="5.2.1.8"/>
    </reaction>
</comment>
<dbReference type="InterPro" id="IPR001179">
    <property type="entry name" value="PPIase_FKBP_dom"/>
</dbReference>
<keyword evidence="4 5" id="KW-0413">Isomerase</keyword>
<dbReference type="Proteomes" id="UP001153069">
    <property type="component" value="Unassembled WGS sequence"/>
</dbReference>
<dbReference type="PANTHER" id="PTHR43811:SF19">
    <property type="entry name" value="39 KDA FK506-BINDING NUCLEAR PROTEIN"/>
    <property type="match status" value="1"/>
</dbReference>
<dbReference type="OrthoDB" id="1902587at2759"/>
<dbReference type="EMBL" id="CAICTM010000033">
    <property type="protein sequence ID" value="CAB9498211.1"/>
    <property type="molecule type" value="Genomic_DNA"/>
</dbReference>
<dbReference type="EC" id="5.2.1.8" evidence="2 5"/>
<organism evidence="8 9">
    <name type="scientific">Seminavis robusta</name>
    <dbReference type="NCBI Taxonomy" id="568900"/>
    <lineage>
        <taxon>Eukaryota</taxon>
        <taxon>Sar</taxon>
        <taxon>Stramenopiles</taxon>
        <taxon>Ochrophyta</taxon>
        <taxon>Bacillariophyta</taxon>
        <taxon>Bacillariophyceae</taxon>
        <taxon>Bacillariophycidae</taxon>
        <taxon>Naviculales</taxon>
        <taxon>Naviculaceae</taxon>
        <taxon>Seminavis</taxon>
    </lineage>
</organism>
<proteinExistence type="predicted"/>
<feature type="domain" description="PPIase FKBP-type" evidence="7">
    <location>
        <begin position="89"/>
        <end position="184"/>
    </location>
</feature>
<feature type="chain" id="PRO_5040417634" description="peptidylprolyl isomerase" evidence="6">
    <location>
        <begin position="22"/>
        <end position="188"/>
    </location>
</feature>
<evidence type="ECO:0000256" key="3">
    <source>
        <dbReference type="ARBA" id="ARBA00023110"/>
    </source>
</evidence>
<evidence type="ECO:0000256" key="2">
    <source>
        <dbReference type="ARBA" id="ARBA00013194"/>
    </source>
</evidence>
<dbReference type="SUPFAM" id="SSF54534">
    <property type="entry name" value="FKBP-like"/>
    <property type="match status" value="1"/>
</dbReference>
<name>A0A9N8DCH5_9STRA</name>
<feature type="signal peptide" evidence="6">
    <location>
        <begin position="1"/>
        <end position="21"/>
    </location>
</feature>
<dbReference type="AlphaFoldDB" id="A0A9N8DCH5"/>
<evidence type="ECO:0000313" key="8">
    <source>
        <dbReference type="EMBL" id="CAB9498211.1"/>
    </source>
</evidence>
<dbReference type="Pfam" id="PF00254">
    <property type="entry name" value="FKBP_C"/>
    <property type="match status" value="1"/>
</dbReference>
<evidence type="ECO:0000256" key="4">
    <source>
        <dbReference type="ARBA" id="ARBA00023235"/>
    </source>
</evidence>
<gene>
    <name evidence="8" type="ORF">SEMRO_33_G021460.1</name>
</gene>
<comment type="caution">
    <text evidence="8">The sequence shown here is derived from an EMBL/GenBank/DDBJ whole genome shotgun (WGS) entry which is preliminary data.</text>
</comment>
<reference evidence="8" key="1">
    <citation type="submission" date="2020-06" db="EMBL/GenBank/DDBJ databases">
        <authorList>
            <consortium name="Plant Systems Biology data submission"/>
        </authorList>
    </citation>
    <scope>NUCLEOTIDE SEQUENCE</scope>
    <source>
        <strain evidence="8">D6</strain>
    </source>
</reference>
<evidence type="ECO:0000313" key="9">
    <source>
        <dbReference type="Proteomes" id="UP001153069"/>
    </source>
</evidence>